<dbReference type="PANTHER" id="PTHR34599">
    <property type="entry name" value="PEROXIDASE-RELATED"/>
    <property type="match status" value="1"/>
</dbReference>
<dbReference type="InterPro" id="IPR036938">
    <property type="entry name" value="PAP2/HPO_sf"/>
</dbReference>
<dbReference type="SUPFAM" id="SSF48317">
    <property type="entry name" value="Acid phosphatase/Vanadium-dependent haloperoxidase"/>
    <property type="match status" value="1"/>
</dbReference>
<dbReference type="AlphaFoldDB" id="A0A3B0VFU8"/>
<evidence type="ECO:0000259" key="1">
    <source>
        <dbReference type="Pfam" id="PF21167"/>
    </source>
</evidence>
<feature type="domain" description="DUF6851" evidence="1">
    <location>
        <begin position="57"/>
        <end position="149"/>
    </location>
</feature>
<feature type="non-terminal residue" evidence="2">
    <location>
        <position position="150"/>
    </location>
</feature>
<organism evidence="2">
    <name type="scientific">hydrothermal vent metagenome</name>
    <dbReference type="NCBI Taxonomy" id="652676"/>
    <lineage>
        <taxon>unclassified sequences</taxon>
        <taxon>metagenomes</taxon>
        <taxon>ecological metagenomes</taxon>
    </lineage>
</organism>
<protein>
    <recommendedName>
        <fullName evidence="1">DUF6851 domain-containing protein</fullName>
    </recommendedName>
</protein>
<dbReference type="Pfam" id="PF21167">
    <property type="entry name" value="DUF6851"/>
    <property type="match status" value="1"/>
</dbReference>
<name>A0A3B0VFU8_9ZZZZ</name>
<sequence length="150" mass="16577">MLSIKSITPIIISLFWAFTGINSSHAAVARDWNEVLLDAIRADQARPTVHARNLYHVSAAMYDAWCVYDTVCEGVFFTEKHNSNAIEDDRSEAISYASYRLLIWRFTPSVGAAEILLALDSHMTALSYDTNFTSTSGNSPAAIGNRIAQT</sequence>
<dbReference type="EMBL" id="UOEW01000109">
    <property type="protein sequence ID" value="VAW35679.1"/>
    <property type="molecule type" value="Genomic_DNA"/>
</dbReference>
<evidence type="ECO:0000313" key="2">
    <source>
        <dbReference type="EMBL" id="VAW35679.1"/>
    </source>
</evidence>
<gene>
    <name evidence="2" type="ORF">MNBD_GAMMA01-339</name>
</gene>
<dbReference type="InterPro" id="IPR049283">
    <property type="entry name" value="DUF6851"/>
</dbReference>
<reference evidence="2" key="1">
    <citation type="submission" date="2018-06" db="EMBL/GenBank/DDBJ databases">
        <authorList>
            <person name="Zhirakovskaya E."/>
        </authorList>
    </citation>
    <scope>NUCLEOTIDE SEQUENCE</scope>
</reference>
<proteinExistence type="predicted"/>
<dbReference type="PANTHER" id="PTHR34599:SF2">
    <property type="entry name" value="TRAF-TYPE DOMAIN-CONTAINING PROTEIN"/>
    <property type="match status" value="1"/>
</dbReference>
<accession>A0A3B0VFU8</accession>
<dbReference type="InterPro" id="IPR052559">
    <property type="entry name" value="V-haloperoxidase"/>
</dbReference>